<dbReference type="SMART" id="SM00220">
    <property type="entry name" value="S_TKc"/>
    <property type="match status" value="1"/>
</dbReference>
<dbReference type="GO" id="GO:0006950">
    <property type="term" value="P:response to stress"/>
    <property type="evidence" value="ECO:0007669"/>
    <property type="project" value="UniProtKB-ARBA"/>
</dbReference>
<dbReference type="InterPro" id="IPR000719">
    <property type="entry name" value="Prot_kinase_dom"/>
</dbReference>
<dbReference type="InterPro" id="IPR011009">
    <property type="entry name" value="Kinase-like_dom_sf"/>
</dbReference>
<dbReference type="GO" id="GO:0140662">
    <property type="term" value="F:ATP-dependent protein folding chaperone"/>
    <property type="evidence" value="ECO:0007669"/>
    <property type="project" value="InterPro"/>
</dbReference>
<dbReference type="InterPro" id="IPR029048">
    <property type="entry name" value="HSP70_C_sf"/>
</dbReference>
<feature type="region of interest" description="Disordered" evidence="5">
    <location>
        <begin position="327"/>
        <end position="349"/>
    </location>
</feature>
<dbReference type="InterPro" id="IPR018181">
    <property type="entry name" value="Heat_shock_70_CS"/>
</dbReference>
<dbReference type="AlphaFoldDB" id="A0A2A2K3T0"/>
<keyword evidence="8" id="KW-1185">Reference proteome</keyword>
<evidence type="ECO:0000256" key="2">
    <source>
        <dbReference type="ARBA" id="ARBA00022741"/>
    </source>
</evidence>
<dbReference type="PRINTS" id="PR00301">
    <property type="entry name" value="HEATSHOCK70"/>
</dbReference>
<feature type="compositionally biased region" description="Basic and acidic residues" evidence="5">
    <location>
        <begin position="336"/>
        <end position="349"/>
    </location>
</feature>
<dbReference type="SUPFAM" id="SSF100920">
    <property type="entry name" value="Heat shock protein 70kD (HSP70), peptide-binding domain"/>
    <property type="match status" value="1"/>
</dbReference>
<dbReference type="CDD" id="cd24028">
    <property type="entry name" value="ASKHA_NBD_HSP70_HSPA1-like"/>
    <property type="match status" value="1"/>
</dbReference>
<proteinExistence type="inferred from homology"/>
<dbReference type="GO" id="GO:0005524">
    <property type="term" value="F:ATP binding"/>
    <property type="evidence" value="ECO:0007669"/>
    <property type="project" value="UniProtKB-UniRule"/>
</dbReference>
<evidence type="ECO:0000313" key="7">
    <source>
        <dbReference type="EMBL" id="PAV68594.1"/>
    </source>
</evidence>
<dbReference type="PROSITE" id="PS00108">
    <property type="entry name" value="PROTEIN_KINASE_ST"/>
    <property type="match status" value="1"/>
</dbReference>
<dbReference type="Gene3D" id="1.20.1270.10">
    <property type="match status" value="1"/>
</dbReference>
<dbReference type="Pfam" id="PF00069">
    <property type="entry name" value="Pkinase"/>
    <property type="match status" value="1"/>
</dbReference>
<dbReference type="PANTHER" id="PTHR19375">
    <property type="entry name" value="HEAT SHOCK PROTEIN 70KDA"/>
    <property type="match status" value="1"/>
</dbReference>
<feature type="domain" description="Protein kinase" evidence="6">
    <location>
        <begin position="78"/>
        <end position="385"/>
    </location>
</feature>
<dbReference type="InterPro" id="IPR017441">
    <property type="entry name" value="Protein_kinase_ATP_BS"/>
</dbReference>
<evidence type="ECO:0000259" key="6">
    <source>
        <dbReference type="PROSITE" id="PS50011"/>
    </source>
</evidence>
<dbReference type="InterPro" id="IPR013126">
    <property type="entry name" value="Hsp_70_fam"/>
</dbReference>
<dbReference type="Gene3D" id="3.90.640.10">
    <property type="entry name" value="Actin, Chain A, domain 4"/>
    <property type="match status" value="1"/>
</dbReference>
<keyword evidence="3 4" id="KW-0067">ATP-binding</keyword>
<protein>
    <recommendedName>
        <fullName evidence="6">Protein kinase domain-containing protein</fullName>
    </recommendedName>
</protein>
<sequence>MPGRARPDELKDEAAAPPPARRPRCEKFRKFSKLYLYFSVDEVNAEEINTIETEPHINHAIGSTMNPDDTVKSPRGVYKIVEKLGEGGFGKVYLADYTAENASNPEQVALKKIPLHGMDEKEREECKKEAELMKRISESSTNPYIVKYLDSFMITGVNLIIHENLYIAMDYCSLRDLSSKIKENIRSGTHFDPNIVYDYIYQIADGINELHVKHKIAHRDLKPANILIALEGDKEVLKISDFGLVKVIDSLSRSQNHSKQRGTPLYMSPEQRNNIKCRFPVVDIWAIGIIFYELCIAPKILDENKMDDIRGKDTTWLNKMIAKDKSKRMSAGQVRNEARSRGPDPPEWRKDASVAYYKDKLYYLGGYDPKTRKDTNRVNKCTIGIDLGTTRCCVAIVDDTGKVQTIQNDLGGNTTPSWILYNHDEVKVGSAAINAPSTGKNLVYDSKRLIGRQFNDDCVVNDRAGWSFDVGKAMIKITKEHPNGVTDRLIAPEEASGELLKAMKQYAESHLGGQKVTDAVITVPAYFDMRQREATERAAQYAGLTNVRLLTEPTAAAIAIAMKKQKTNRTILIYDLGGGTFDVSIGRITDEKLQILGIGGDTHLGGEDFDELIVKDFIAHFENRHMISFPNNKIMRRKLKDQCREVKENIMGISLGLPIEMTVTIDGENYPLEYNINRAKFNALCESSFACTMRIIDNTLCDAGLSRNQIDDILLVGGSTRIPRIKELIKEKFPRATILQSVNPDEAIAIGAAIYAAQLGRKDKPPPRPEDANDLAASHSNNLYEAAYMALDICEAIPLSIGMELRGGLVKVVIPRGTRYPTKISQDTRTVVDNQPQFRSDIYEGERARTRDNIQIGTILMKGLTPAPRGNLHVTEFHIDHNGILRVTHTEKCSNRKENFTITYDGPRRIATNIAHFVTDAERNREADEQFRKVCDLRRMFETHLYNEKTRIAASTTLPTYKLESAQTIIKEQLEWLDEFPEDYEEIQEKYEEFKNYIFNLNR</sequence>
<comment type="similarity">
    <text evidence="1">Belongs to the heat shock protein 70 family.</text>
</comment>
<keyword evidence="2 4" id="KW-0547">Nucleotide-binding</keyword>
<evidence type="ECO:0000256" key="5">
    <source>
        <dbReference type="SAM" id="MobiDB-lite"/>
    </source>
</evidence>
<evidence type="ECO:0000256" key="3">
    <source>
        <dbReference type="ARBA" id="ARBA00022840"/>
    </source>
</evidence>
<accession>A0A2A2K3T0</accession>
<dbReference type="InterPro" id="IPR029047">
    <property type="entry name" value="HSP70_peptide-bd_sf"/>
</dbReference>
<evidence type="ECO:0000256" key="4">
    <source>
        <dbReference type="PROSITE-ProRule" id="PRU10141"/>
    </source>
</evidence>
<dbReference type="Gene3D" id="3.30.420.40">
    <property type="match status" value="2"/>
</dbReference>
<name>A0A2A2K3T0_9BILA</name>
<reference evidence="7 8" key="1">
    <citation type="journal article" date="2017" name="Curr. Biol.">
        <title>Genome architecture and evolution of a unichromosomal asexual nematode.</title>
        <authorList>
            <person name="Fradin H."/>
            <person name="Zegar C."/>
            <person name="Gutwein M."/>
            <person name="Lucas J."/>
            <person name="Kovtun M."/>
            <person name="Corcoran D."/>
            <person name="Baugh L.R."/>
            <person name="Kiontke K."/>
            <person name="Gunsalus K."/>
            <person name="Fitch D.H."/>
            <person name="Piano F."/>
        </authorList>
    </citation>
    <scope>NUCLEOTIDE SEQUENCE [LARGE SCALE GENOMIC DNA]</scope>
    <source>
        <strain evidence="7">PF1309</strain>
    </source>
</reference>
<dbReference type="SUPFAM" id="SSF53067">
    <property type="entry name" value="Actin-like ATPase domain"/>
    <property type="match status" value="2"/>
</dbReference>
<dbReference type="SUPFAM" id="SSF56112">
    <property type="entry name" value="Protein kinase-like (PK-like)"/>
    <property type="match status" value="1"/>
</dbReference>
<dbReference type="PROSITE" id="PS00297">
    <property type="entry name" value="HSP70_1"/>
    <property type="match status" value="1"/>
</dbReference>
<dbReference type="InterPro" id="IPR008271">
    <property type="entry name" value="Ser/Thr_kinase_AS"/>
</dbReference>
<dbReference type="Pfam" id="PF00012">
    <property type="entry name" value="HSP70"/>
    <property type="match status" value="1"/>
</dbReference>
<dbReference type="InterPro" id="IPR043129">
    <property type="entry name" value="ATPase_NBD"/>
</dbReference>
<dbReference type="GO" id="GO:0004672">
    <property type="term" value="F:protein kinase activity"/>
    <property type="evidence" value="ECO:0007669"/>
    <property type="project" value="InterPro"/>
</dbReference>
<dbReference type="Gene3D" id="2.60.34.10">
    <property type="entry name" value="Substrate Binding Domain Of DNAk, Chain A, domain 1"/>
    <property type="match status" value="1"/>
</dbReference>
<evidence type="ECO:0000256" key="1">
    <source>
        <dbReference type="ARBA" id="ARBA00007381"/>
    </source>
</evidence>
<dbReference type="PROSITE" id="PS00107">
    <property type="entry name" value="PROTEIN_KINASE_ATP"/>
    <property type="match status" value="1"/>
</dbReference>
<dbReference type="Gene3D" id="1.10.510.10">
    <property type="entry name" value="Transferase(Phosphotransferase) domain 1"/>
    <property type="match status" value="1"/>
</dbReference>
<feature type="binding site" evidence="4">
    <location>
        <position position="111"/>
    </location>
    <ligand>
        <name>ATP</name>
        <dbReference type="ChEBI" id="CHEBI:30616"/>
    </ligand>
</feature>
<dbReference type="EMBL" id="LIAE01009723">
    <property type="protein sequence ID" value="PAV68594.1"/>
    <property type="molecule type" value="Genomic_DNA"/>
</dbReference>
<comment type="caution">
    <text evidence="7">The sequence shown here is derived from an EMBL/GenBank/DDBJ whole genome shotgun (WGS) entry which is preliminary data.</text>
</comment>
<organism evidence="7 8">
    <name type="scientific">Diploscapter pachys</name>
    <dbReference type="NCBI Taxonomy" id="2018661"/>
    <lineage>
        <taxon>Eukaryota</taxon>
        <taxon>Metazoa</taxon>
        <taxon>Ecdysozoa</taxon>
        <taxon>Nematoda</taxon>
        <taxon>Chromadorea</taxon>
        <taxon>Rhabditida</taxon>
        <taxon>Rhabditina</taxon>
        <taxon>Rhabditomorpha</taxon>
        <taxon>Rhabditoidea</taxon>
        <taxon>Rhabditidae</taxon>
        <taxon>Diploscapter</taxon>
    </lineage>
</organism>
<dbReference type="Proteomes" id="UP000218231">
    <property type="component" value="Unassembled WGS sequence"/>
</dbReference>
<dbReference type="STRING" id="2018661.A0A2A2K3T0"/>
<dbReference type="PROSITE" id="PS01036">
    <property type="entry name" value="HSP70_3"/>
    <property type="match status" value="1"/>
</dbReference>
<feature type="region of interest" description="Disordered" evidence="5">
    <location>
        <begin position="1"/>
        <end position="22"/>
    </location>
</feature>
<feature type="compositionally biased region" description="Basic and acidic residues" evidence="5">
    <location>
        <begin position="1"/>
        <end position="14"/>
    </location>
</feature>
<dbReference type="PROSITE" id="PS50011">
    <property type="entry name" value="PROTEIN_KINASE_DOM"/>
    <property type="match status" value="1"/>
</dbReference>
<evidence type="ECO:0000313" key="8">
    <source>
        <dbReference type="Proteomes" id="UP000218231"/>
    </source>
</evidence>
<gene>
    <name evidence="7" type="ORF">WR25_09435</name>
</gene>